<evidence type="ECO:0000259" key="6">
    <source>
        <dbReference type="PROSITE" id="PS50303"/>
    </source>
</evidence>
<dbReference type="Pfam" id="PF00806">
    <property type="entry name" value="PUF"/>
    <property type="match status" value="8"/>
</dbReference>
<dbReference type="InterPro" id="IPR033712">
    <property type="entry name" value="Pumilio_RNA-bd"/>
</dbReference>
<feature type="repeat" description="Pumilio" evidence="3">
    <location>
        <begin position="716"/>
        <end position="752"/>
    </location>
</feature>
<dbReference type="InterPro" id="IPR011989">
    <property type="entry name" value="ARM-like"/>
</dbReference>
<dbReference type="SMART" id="SM00025">
    <property type="entry name" value="Pumilio"/>
    <property type="match status" value="8"/>
</dbReference>
<dbReference type="FunFam" id="1.25.10.10:FF:000237">
    <property type="entry name" value="Pumilio homolog 9"/>
    <property type="match status" value="1"/>
</dbReference>
<proteinExistence type="predicted"/>
<keyword evidence="1" id="KW-0677">Repeat</keyword>
<dbReference type="CDD" id="cd07920">
    <property type="entry name" value="Pumilio"/>
    <property type="match status" value="1"/>
</dbReference>
<feature type="region of interest" description="Disordered" evidence="5">
    <location>
        <begin position="357"/>
        <end position="429"/>
    </location>
</feature>
<feature type="compositionally biased region" description="Polar residues" evidence="5">
    <location>
        <begin position="17"/>
        <end position="38"/>
    </location>
</feature>
<dbReference type="PROSITE" id="PS50303">
    <property type="entry name" value="PUM_HD"/>
    <property type="match status" value="1"/>
</dbReference>
<dbReference type="SUPFAM" id="SSF48371">
    <property type="entry name" value="ARM repeat"/>
    <property type="match status" value="1"/>
</dbReference>
<keyword evidence="8" id="KW-1185">Reference proteome</keyword>
<dbReference type="PANTHER" id="PTHR12537">
    <property type="entry name" value="RNA BINDING PROTEIN PUMILIO-RELATED"/>
    <property type="match status" value="1"/>
</dbReference>
<dbReference type="PANTHER" id="PTHR12537:SF13">
    <property type="entry name" value="PUMILIO HOMOLOGY DOMAIN FAMILY MEMBER 4"/>
    <property type="match status" value="1"/>
</dbReference>
<feature type="repeat" description="Pumilio" evidence="3">
    <location>
        <begin position="680"/>
        <end position="715"/>
    </location>
</feature>
<feature type="compositionally biased region" description="Low complexity" evidence="5">
    <location>
        <begin position="50"/>
        <end position="66"/>
    </location>
</feature>
<feature type="repeat" description="Pumilio" evidence="3">
    <location>
        <begin position="753"/>
        <end position="788"/>
    </location>
</feature>
<feature type="repeat" description="Pumilio" evidence="3">
    <location>
        <begin position="789"/>
        <end position="824"/>
    </location>
</feature>
<evidence type="ECO:0000256" key="5">
    <source>
        <dbReference type="SAM" id="MobiDB-lite"/>
    </source>
</evidence>
<feature type="region of interest" description="Disordered" evidence="5">
    <location>
        <begin position="963"/>
        <end position="989"/>
    </location>
</feature>
<name>A0A6G1HMG3_9PEZI</name>
<feature type="compositionally biased region" description="Polar residues" evidence="5">
    <location>
        <begin position="402"/>
        <end position="429"/>
    </location>
</feature>
<dbReference type="PROSITE" id="PS50302">
    <property type="entry name" value="PUM"/>
    <property type="match status" value="8"/>
</dbReference>
<feature type="region of interest" description="Disordered" evidence="5">
    <location>
        <begin position="1"/>
        <end position="66"/>
    </location>
</feature>
<feature type="compositionally biased region" description="Polar residues" evidence="5">
    <location>
        <begin position="370"/>
        <end position="381"/>
    </location>
</feature>
<dbReference type="InterPro" id="IPR016024">
    <property type="entry name" value="ARM-type_fold"/>
</dbReference>
<feature type="coiled-coil region" evidence="4">
    <location>
        <begin position="86"/>
        <end position="127"/>
    </location>
</feature>
<evidence type="ECO:0000313" key="8">
    <source>
        <dbReference type="Proteomes" id="UP000799640"/>
    </source>
</evidence>
<reference evidence="7" key="1">
    <citation type="journal article" date="2020" name="Stud. Mycol.">
        <title>101 Dothideomycetes genomes: a test case for predicting lifestyles and emergence of pathogens.</title>
        <authorList>
            <person name="Haridas S."/>
            <person name="Albert R."/>
            <person name="Binder M."/>
            <person name="Bloem J."/>
            <person name="Labutti K."/>
            <person name="Salamov A."/>
            <person name="Andreopoulos B."/>
            <person name="Baker S."/>
            <person name="Barry K."/>
            <person name="Bills G."/>
            <person name="Bluhm B."/>
            <person name="Cannon C."/>
            <person name="Castanera R."/>
            <person name="Culley D."/>
            <person name="Daum C."/>
            <person name="Ezra D."/>
            <person name="Gonzalez J."/>
            <person name="Henrissat B."/>
            <person name="Kuo A."/>
            <person name="Liang C."/>
            <person name="Lipzen A."/>
            <person name="Lutzoni F."/>
            <person name="Magnuson J."/>
            <person name="Mondo S."/>
            <person name="Nolan M."/>
            <person name="Ohm R."/>
            <person name="Pangilinan J."/>
            <person name="Park H.-J."/>
            <person name="Ramirez L."/>
            <person name="Alfaro M."/>
            <person name="Sun H."/>
            <person name="Tritt A."/>
            <person name="Yoshinaga Y."/>
            <person name="Zwiers L.-H."/>
            <person name="Turgeon B."/>
            <person name="Goodwin S."/>
            <person name="Spatafora J."/>
            <person name="Crous P."/>
            <person name="Grigoriev I."/>
        </authorList>
    </citation>
    <scope>NUCLEOTIDE SEQUENCE</scope>
    <source>
        <strain evidence="7">CBS 262.69</strain>
    </source>
</reference>
<evidence type="ECO:0000256" key="2">
    <source>
        <dbReference type="ARBA" id="ARBA00024893"/>
    </source>
</evidence>
<dbReference type="GO" id="GO:0003729">
    <property type="term" value="F:mRNA binding"/>
    <property type="evidence" value="ECO:0007669"/>
    <property type="project" value="TreeGrafter"/>
</dbReference>
<evidence type="ECO:0000256" key="3">
    <source>
        <dbReference type="PROSITE-ProRule" id="PRU00317"/>
    </source>
</evidence>
<dbReference type="InterPro" id="IPR033133">
    <property type="entry name" value="PUM-HD"/>
</dbReference>
<comment type="function">
    <text evidence="2">RNA-binding nucleolar protein required for pre-rRNA processing. Involved in production of 18S rRNA and assembly of small ribosomal subunit.</text>
</comment>
<dbReference type="Proteomes" id="UP000799640">
    <property type="component" value="Unassembled WGS sequence"/>
</dbReference>
<feature type="domain" description="PUM-HD" evidence="6">
    <location>
        <begin position="623"/>
        <end position="961"/>
    </location>
</feature>
<dbReference type="EMBL" id="ML996704">
    <property type="protein sequence ID" value="KAF2397182.1"/>
    <property type="molecule type" value="Genomic_DNA"/>
</dbReference>
<protein>
    <submittedName>
        <fullName evidence="7">ARM repeat-containing protein</fullName>
    </submittedName>
</protein>
<dbReference type="GO" id="GO:0005737">
    <property type="term" value="C:cytoplasm"/>
    <property type="evidence" value="ECO:0007669"/>
    <property type="project" value="TreeGrafter"/>
</dbReference>
<feature type="repeat" description="Pumilio" evidence="3">
    <location>
        <begin position="897"/>
        <end position="935"/>
    </location>
</feature>
<accession>A0A6G1HMG3</accession>
<dbReference type="OrthoDB" id="668540at2759"/>
<evidence type="ECO:0000256" key="4">
    <source>
        <dbReference type="SAM" id="Coils"/>
    </source>
</evidence>
<dbReference type="AlphaFoldDB" id="A0A6G1HMG3"/>
<feature type="repeat" description="Pumilio" evidence="3">
    <location>
        <begin position="644"/>
        <end position="679"/>
    </location>
</feature>
<dbReference type="GO" id="GO:0010608">
    <property type="term" value="P:post-transcriptional regulation of gene expression"/>
    <property type="evidence" value="ECO:0007669"/>
    <property type="project" value="TreeGrafter"/>
</dbReference>
<evidence type="ECO:0000313" key="7">
    <source>
        <dbReference type="EMBL" id="KAF2397182.1"/>
    </source>
</evidence>
<feature type="repeat" description="Pumilio" evidence="3">
    <location>
        <begin position="825"/>
        <end position="860"/>
    </location>
</feature>
<feature type="region of interest" description="Disordered" evidence="5">
    <location>
        <begin position="183"/>
        <end position="214"/>
    </location>
</feature>
<feature type="repeat" description="Pumilio" evidence="3">
    <location>
        <begin position="861"/>
        <end position="896"/>
    </location>
</feature>
<feature type="compositionally biased region" description="Polar residues" evidence="5">
    <location>
        <begin position="186"/>
        <end position="202"/>
    </location>
</feature>
<evidence type="ECO:0000256" key="1">
    <source>
        <dbReference type="ARBA" id="ARBA00022737"/>
    </source>
</evidence>
<sequence>MAFSNGLRSPREETAFPTYSSSIRPIGNQTATSNASSTHPERQSLHRRFTTNTVPTLPSLSTLTPLSPIGQQRRYVAEPSDLASSLERTKQEYLKLRQQRERFQTELETLDRIDLQKKEEMERLENEVHGYNVAGHLSEPTTPPEYRDNGFTPAFSRPHRLSLASIASPQSLSSMVSPRAARSGSVGFSSYASHATPHQSVPGSRRGSDEEDSYDSEIITLNNRTTGTLRHNRNSVPANFDFRGLADSSDTSDVHSILGIKNIQSLLNEDDDKLMPSHYRTTSIDGKGRLHMSENSEKFPILVRRDFESVVPTTTASSGLDRAGVLATDGDHPTNGGWPSFARHRAGQQSLPMNTLRPSTHTDDFDLGSTVPSARKLTNNRRSMDVQFSVPSFGESKRSSLHAISQNGTSNGIPKPTLQSSLSTNDIPTVKNSNGLNAATSAALSQSTLTHAEQHLQNHNVNIGRIPPSAVNRHSRKLSASDLRLDESKPFNSLAATLQSSTAPFGSNTSVPAVATATTIPPTSPHATSGASNPFVASMTAVTAGVSAPMSPQTMNAYAAQAYYGGYGVPMINMAMSNLNLGSPQWANQMPMYGGGYPGYGPGFPQFPVASRFPAADNQTRVMQQRRLQTAEDTARFANFKLENLNGRVYELCKDQYGCRFLQRKLEEQDPEHVRMIFEETKSHVVDLMTDPFGNYLCQKLLEFSNDHQRTVLINNAAPSMVKIALNQHGTRALQKMIEFISTQDQIQTVIRAFEGEVVTLIQDLNGNHVIQKCLNHLKPQDAQFIFDAVGIHCLTVGTHRHGCCVLQRCIDHATGNQKTQLVAHITSNALALVQDPFGNYVVQYILDLNIPDFTRPLCLSFLTKLIELSKQKFSSNVIEKCLRVSDVVTKRRMIEELLIAPTEMEKILKDLYANYVIQTALEYGDPEIKARLWDIVIPILPNIRGTPCGRRLSQKLQAAGASRNEFEPTLSPQEASHQPVGPIPGFTQQASMSYPQTPAIASPQPHRLSNGTLPAHLQNTVNQQFVPYSRGVPFF</sequence>
<dbReference type="Gene3D" id="1.25.10.10">
    <property type="entry name" value="Leucine-rich Repeat Variant"/>
    <property type="match status" value="1"/>
</dbReference>
<organism evidence="7 8">
    <name type="scientific">Trichodelitschia bisporula</name>
    <dbReference type="NCBI Taxonomy" id="703511"/>
    <lineage>
        <taxon>Eukaryota</taxon>
        <taxon>Fungi</taxon>
        <taxon>Dikarya</taxon>
        <taxon>Ascomycota</taxon>
        <taxon>Pezizomycotina</taxon>
        <taxon>Dothideomycetes</taxon>
        <taxon>Dothideomycetes incertae sedis</taxon>
        <taxon>Phaeotrichales</taxon>
        <taxon>Phaeotrichaceae</taxon>
        <taxon>Trichodelitschia</taxon>
    </lineage>
</organism>
<keyword evidence="4" id="KW-0175">Coiled coil</keyword>
<dbReference type="InterPro" id="IPR001313">
    <property type="entry name" value="Pumilio_RNA-bd_rpt"/>
</dbReference>
<gene>
    <name evidence="7" type="ORF">EJ06DRAFT_539598</name>
</gene>